<comment type="caution">
    <text evidence="2">The sequence shown here is derived from an EMBL/GenBank/DDBJ whole genome shotgun (WGS) entry which is preliminary data.</text>
</comment>
<feature type="region of interest" description="Disordered" evidence="1">
    <location>
        <begin position="76"/>
        <end position="108"/>
    </location>
</feature>
<dbReference type="SUPFAM" id="SSF56209">
    <property type="entry name" value="Nitrile hydratase alpha chain"/>
    <property type="match status" value="1"/>
</dbReference>
<reference evidence="2 3" key="1">
    <citation type="submission" date="2024-10" db="EMBL/GenBank/DDBJ databases">
        <title>The Natural Products Discovery Center: Release of the First 8490 Sequenced Strains for Exploring Actinobacteria Biosynthetic Diversity.</title>
        <authorList>
            <person name="Kalkreuter E."/>
            <person name="Kautsar S.A."/>
            <person name="Yang D."/>
            <person name="Bader C.D."/>
            <person name="Teijaro C.N."/>
            <person name="Fluegel L."/>
            <person name="Davis C.M."/>
            <person name="Simpson J.R."/>
            <person name="Lauterbach L."/>
            <person name="Steele A.D."/>
            <person name="Gui C."/>
            <person name="Meng S."/>
            <person name="Li G."/>
            <person name="Viehrig K."/>
            <person name="Ye F."/>
            <person name="Su P."/>
            <person name="Kiefer A.F."/>
            <person name="Nichols A."/>
            <person name="Cepeda A.J."/>
            <person name="Yan W."/>
            <person name="Fan B."/>
            <person name="Jiang Y."/>
            <person name="Adhikari A."/>
            <person name="Zheng C.-J."/>
            <person name="Schuster L."/>
            <person name="Cowan T.M."/>
            <person name="Smanski M.J."/>
            <person name="Chevrette M.G."/>
            <person name="De Carvalho L.P.S."/>
            <person name="Shen B."/>
        </authorList>
    </citation>
    <scope>NUCLEOTIDE SEQUENCE [LARGE SCALE GENOMIC DNA]</scope>
    <source>
        <strain evidence="2 3">NPDC002173</strain>
    </source>
</reference>
<feature type="compositionally biased region" description="Low complexity" evidence="1">
    <location>
        <begin position="76"/>
        <end position="97"/>
    </location>
</feature>
<sequence length="108" mass="11114">MAESLYILGDEDRRKFARLIAAAWADDEVRDRYEREPRPMLAEYGLSYPEGVATPPLPSKPVGEFSVEELEAAAGGTLGSASSVSSVGTLSGTAGSGLCASTAGSSGS</sequence>
<evidence type="ECO:0000313" key="2">
    <source>
        <dbReference type="EMBL" id="MFF3664854.1"/>
    </source>
</evidence>
<dbReference type="EMBL" id="JBIASD010000002">
    <property type="protein sequence ID" value="MFF3664854.1"/>
    <property type="molecule type" value="Genomic_DNA"/>
</dbReference>
<keyword evidence="3" id="KW-1185">Reference proteome</keyword>
<evidence type="ECO:0008006" key="4">
    <source>
        <dbReference type="Google" id="ProtNLM"/>
    </source>
</evidence>
<evidence type="ECO:0000256" key="1">
    <source>
        <dbReference type="SAM" id="MobiDB-lite"/>
    </source>
</evidence>
<dbReference type="InterPro" id="IPR036648">
    <property type="entry name" value="CN_Hdrase_a/SCN_Hdrase_g_sf"/>
</dbReference>
<dbReference type="Proteomes" id="UP001602013">
    <property type="component" value="Unassembled WGS sequence"/>
</dbReference>
<organism evidence="2 3">
    <name type="scientific">Microtetraspora malaysiensis</name>
    <dbReference type="NCBI Taxonomy" id="161358"/>
    <lineage>
        <taxon>Bacteria</taxon>
        <taxon>Bacillati</taxon>
        <taxon>Actinomycetota</taxon>
        <taxon>Actinomycetes</taxon>
        <taxon>Streptosporangiales</taxon>
        <taxon>Streptosporangiaceae</taxon>
        <taxon>Microtetraspora</taxon>
    </lineage>
</organism>
<evidence type="ECO:0000313" key="3">
    <source>
        <dbReference type="Proteomes" id="UP001602013"/>
    </source>
</evidence>
<proteinExistence type="predicted"/>
<name>A0ABW6SIQ5_9ACTN</name>
<dbReference type="RefSeq" id="WP_387408891.1">
    <property type="nucleotide sequence ID" value="NZ_JBIASD010000002.1"/>
</dbReference>
<protein>
    <recommendedName>
        <fullName evidence="4">TOMM peptide</fullName>
    </recommendedName>
</protein>
<accession>A0ABW6SIQ5</accession>
<gene>
    <name evidence="2" type="ORF">ACFYXI_04600</name>
</gene>